<dbReference type="InterPro" id="IPR000490">
    <property type="entry name" value="Glyco_hydro_17"/>
</dbReference>
<keyword evidence="10" id="KW-1185">Reference proteome</keyword>
<dbReference type="InterPro" id="IPR017853">
    <property type="entry name" value="GH"/>
</dbReference>
<dbReference type="GO" id="GO:0004553">
    <property type="term" value="F:hydrolase activity, hydrolyzing O-glycosyl compounds"/>
    <property type="evidence" value="ECO:0007669"/>
    <property type="project" value="InterPro"/>
</dbReference>
<evidence type="ECO:0000256" key="3">
    <source>
        <dbReference type="ARBA" id="ARBA00022801"/>
    </source>
</evidence>
<dbReference type="Gene3D" id="1.20.58.1040">
    <property type="match status" value="1"/>
</dbReference>
<dbReference type="InterPro" id="IPR044965">
    <property type="entry name" value="Glyco_hydro_17_plant"/>
</dbReference>
<evidence type="ECO:0000259" key="8">
    <source>
        <dbReference type="SMART" id="SM00768"/>
    </source>
</evidence>
<gene>
    <name evidence="9" type="ORF">KFK09_020467</name>
</gene>
<sequence>MWSVHRQVIVLFLLLAPVLTPAGSWRATAVGVNWGTSSSHPLPSAKVVSGLLQSNNITSVKLFDADPSVLESLSGSRINVVVGIPNNMLSVLNSSKKAAASWVHDNITRYFPNGGLEGGVRIEYIAVGDEPFLLSYAQQFYPFIVGAAINIQLALVNAKLADKVKIIVPCSSDVYQSNFSLPSTAHFRDDLNTTMFQLLSFLRIHRSPFVIDINPFLSFQQNKNLSIDYFLFQSSAHHLSDGHNRYKNFLDSSIDALVTSLTKAGFGDMEIMIGRIGWPTDGSANSTAGVAQSFMQALVEHLKNKVGTPLRPKRPVVETYIFSLLDEDQRDITTGNYERHLGIFTFDGQAKYIVDLGQGSKKLANAQNVEYLSSRWCVVNNNKDLSNASASAVNACTDADCTALSSGGSCFKLGWPANISYAFNSYYQQHDQGAESCDFDGLGLLTTVDPSIDDCMFALALRTSFSTSLRGLGMLFWCAIVSSFLLFDMVKENFILDAVF</sequence>
<evidence type="ECO:0000256" key="6">
    <source>
        <dbReference type="RuleBase" id="RU004335"/>
    </source>
</evidence>
<dbReference type="SMART" id="SM00768">
    <property type="entry name" value="X8"/>
    <property type="match status" value="1"/>
</dbReference>
<dbReference type="Pfam" id="PF00332">
    <property type="entry name" value="Glyco_hydro_17"/>
    <property type="match status" value="1"/>
</dbReference>
<organism evidence="9 10">
    <name type="scientific">Dendrobium nobile</name>
    <name type="common">Orchid</name>
    <dbReference type="NCBI Taxonomy" id="94219"/>
    <lineage>
        <taxon>Eukaryota</taxon>
        <taxon>Viridiplantae</taxon>
        <taxon>Streptophyta</taxon>
        <taxon>Embryophyta</taxon>
        <taxon>Tracheophyta</taxon>
        <taxon>Spermatophyta</taxon>
        <taxon>Magnoliopsida</taxon>
        <taxon>Liliopsida</taxon>
        <taxon>Asparagales</taxon>
        <taxon>Orchidaceae</taxon>
        <taxon>Epidendroideae</taxon>
        <taxon>Malaxideae</taxon>
        <taxon>Dendrobiinae</taxon>
        <taxon>Dendrobium</taxon>
    </lineage>
</organism>
<evidence type="ECO:0000256" key="4">
    <source>
        <dbReference type="ARBA" id="ARBA00023157"/>
    </source>
</evidence>
<keyword evidence="4" id="KW-1015">Disulfide bond</keyword>
<dbReference type="Proteomes" id="UP000829196">
    <property type="component" value="Unassembled WGS sequence"/>
</dbReference>
<dbReference type="AlphaFoldDB" id="A0A8T3AMI2"/>
<evidence type="ECO:0000256" key="7">
    <source>
        <dbReference type="SAM" id="SignalP"/>
    </source>
</evidence>
<feature type="signal peptide" evidence="7">
    <location>
        <begin position="1"/>
        <end position="22"/>
    </location>
</feature>
<dbReference type="InterPro" id="IPR012946">
    <property type="entry name" value="X8"/>
</dbReference>
<evidence type="ECO:0000313" key="10">
    <source>
        <dbReference type="Proteomes" id="UP000829196"/>
    </source>
</evidence>
<feature type="domain" description="X8" evidence="8">
    <location>
        <begin position="375"/>
        <end position="457"/>
    </location>
</feature>
<dbReference type="FunFam" id="3.20.20.80:FF:000008">
    <property type="entry name" value="Glucan endo-1,3-beta-glucosidase 5"/>
    <property type="match status" value="1"/>
</dbReference>
<accession>A0A8T3AMI2</accession>
<comment type="caution">
    <text evidence="9">The sequence shown here is derived from an EMBL/GenBank/DDBJ whole genome shotgun (WGS) entry which is preliminary data.</text>
</comment>
<evidence type="ECO:0000256" key="5">
    <source>
        <dbReference type="ARBA" id="ARBA00023295"/>
    </source>
</evidence>
<evidence type="ECO:0000313" key="9">
    <source>
        <dbReference type="EMBL" id="KAI0497244.1"/>
    </source>
</evidence>
<evidence type="ECO:0000256" key="1">
    <source>
        <dbReference type="ARBA" id="ARBA00008773"/>
    </source>
</evidence>
<reference evidence="9" key="1">
    <citation type="journal article" date="2022" name="Front. Genet.">
        <title>Chromosome-Scale Assembly of the Dendrobium nobile Genome Provides Insights Into the Molecular Mechanism of the Biosynthesis of the Medicinal Active Ingredient of Dendrobium.</title>
        <authorList>
            <person name="Xu Q."/>
            <person name="Niu S.-C."/>
            <person name="Li K.-L."/>
            <person name="Zheng P.-J."/>
            <person name="Zhang X.-J."/>
            <person name="Jia Y."/>
            <person name="Liu Y."/>
            <person name="Niu Y.-X."/>
            <person name="Yu L.-H."/>
            <person name="Chen D.-F."/>
            <person name="Zhang G.-Q."/>
        </authorList>
    </citation>
    <scope>NUCLEOTIDE SEQUENCE</scope>
    <source>
        <tissue evidence="9">Leaf</tissue>
    </source>
</reference>
<dbReference type="PANTHER" id="PTHR32227">
    <property type="entry name" value="GLUCAN ENDO-1,3-BETA-GLUCOSIDASE BG1-RELATED-RELATED"/>
    <property type="match status" value="1"/>
</dbReference>
<keyword evidence="3" id="KW-0378">Hydrolase</keyword>
<dbReference type="SMR" id="A0A8T3AMI2"/>
<evidence type="ECO:0000256" key="2">
    <source>
        <dbReference type="ARBA" id="ARBA00022729"/>
    </source>
</evidence>
<dbReference type="OrthoDB" id="1293114at2759"/>
<keyword evidence="2 7" id="KW-0732">Signal</keyword>
<proteinExistence type="inferred from homology"/>
<keyword evidence="5" id="KW-0326">Glycosidase</keyword>
<dbReference type="Gene3D" id="3.20.20.80">
    <property type="entry name" value="Glycosidases"/>
    <property type="match status" value="1"/>
</dbReference>
<name>A0A8T3AMI2_DENNO</name>
<comment type="similarity">
    <text evidence="1 6">Belongs to the glycosyl hydrolase 17 family.</text>
</comment>
<dbReference type="GO" id="GO:0005975">
    <property type="term" value="P:carbohydrate metabolic process"/>
    <property type="evidence" value="ECO:0007669"/>
    <property type="project" value="InterPro"/>
</dbReference>
<dbReference type="EMBL" id="JAGYWB010000015">
    <property type="protein sequence ID" value="KAI0497244.1"/>
    <property type="molecule type" value="Genomic_DNA"/>
</dbReference>
<dbReference type="Pfam" id="PF07983">
    <property type="entry name" value="X8"/>
    <property type="match status" value="1"/>
</dbReference>
<feature type="chain" id="PRO_5035854600" description="X8 domain-containing protein" evidence="7">
    <location>
        <begin position="23"/>
        <end position="500"/>
    </location>
</feature>
<dbReference type="SUPFAM" id="SSF51445">
    <property type="entry name" value="(Trans)glycosidases"/>
    <property type="match status" value="1"/>
</dbReference>
<protein>
    <recommendedName>
        <fullName evidence="8">X8 domain-containing protein</fullName>
    </recommendedName>
</protein>